<dbReference type="UniPathway" id="UPA00051">
    <property type="reaction ID" value="UER00083"/>
</dbReference>
<evidence type="ECO:0000313" key="9">
    <source>
        <dbReference type="Proteomes" id="UP000504618"/>
    </source>
</evidence>
<evidence type="ECO:0000259" key="8">
    <source>
        <dbReference type="PROSITE" id="PS50970"/>
    </source>
</evidence>
<sequence length="331" mass="36345">MCTTVKILDGGFSGQLSRHVGAKIDGDPLWTARFLATNPTAVYATHLDFLRAGADIIETNTYQASVPGLTKYLNISECKSLDLFATAVHLAKKAVDDYAEKEKLSVDGRPKVAGACGPYGAYLHNASEYTGSYGKTVSRRELIDWHRPRVKALVDAGVDLLALETIPCIEEAEALLELMKEYPHARAWLSFSCRDDQFISDGSLFQEVALRCYRTLPSQIVAVGVNCIDPRHVTPLLRGINTINASASSRQAHHQIPLVVYPNRGGSLSATNEWTAVPDDHSLNLPISEWLDIGVSYIGGCCKVFAEDIKTIRSEVNRYRAMKARQHGVIA</sequence>
<evidence type="ECO:0000256" key="6">
    <source>
        <dbReference type="PIRSR" id="PIRSR037505-2"/>
    </source>
</evidence>
<keyword evidence="9" id="KW-1185">Reference proteome</keyword>
<comment type="pathway">
    <text evidence="5">Amino-acid biosynthesis; L-methionine biosynthesis via de novo pathway.</text>
</comment>
<evidence type="ECO:0000256" key="7">
    <source>
        <dbReference type="PROSITE-ProRule" id="PRU00333"/>
    </source>
</evidence>
<dbReference type="GO" id="GO:0008270">
    <property type="term" value="F:zinc ion binding"/>
    <property type="evidence" value="ECO:0007669"/>
    <property type="project" value="InterPro"/>
</dbReference>
<feature type="domain" description="Hcy-binding" evidence="8">
    <location>
        <begin position="1"/>
        <end position="316"/>
    </location>
</feature>
<dbReference type="Pfam" id="PF02574">
    <property type="entry name" value="S-methyl_trans"/>
    <property type="match status" value="1"/>
</dbReference>
<feature type="binding site" evidence="6 7">
    <location>
        <position position="301"/>
    </location>
    <ligand>
        <name>Zn(2+)</name>
        <dbReference type="ChEBI" id="CHEBI:29105"/>
    </ligand>
</feature>
<evidence type="ECO:0000313" key="10">
    <source>
        <dbReference type="RefSeq" id="XP_024880790.1"/>
    </source>
</evidence>
<organism evidence="9 10">
    <name type="scientific">Temnothorax curvispinosus</name>
    <dbReference type="NCBI Taxonomy" id="300111"/>
    <lineage>
        <taxon>Eukaryota</taxon>
        <taxon>Metazoa</taxon>
        <taxon>Ecdysozoa</taxon>
        <taxon>Arthropoda</taxon>
        <taxon>Hexapoda</taxon>
        <taxon>Insecta</taxon>
        <taxon>Pterygota</taxon>
        <taxon>Neoptera</taxon>
        <taxon>Endopterygota</taxon>
        <taxon>Hymenoptera</taxon>
        <taxon>Apocrita</taxon>
        <taxon>Aculeata</taxon>
        <taxon>Formicoidea</taxon>
        <taxon>Formicidae</taxon>
        <taxon>Myrmicinae</taxon>
        <taxon>Temnothorax</taxon>
    </lineage>
</organism>
<reference evidence="10" key="1">
    <citation type="submission" date="2025-08" db="UniProtKB">
        <authorList>
            <consortium name="RefSeq"/>
        </authorList>
    </citation>
    <scope>IDENTIFICATION</scope>
    <source>
        <tissue evidence="10">Whole body</tissue>
    </source>
</reference>
<dbReference type="InterPro" id="IPR051486">
    <property type="entry name" value="Hcy_S-methyltransferase"/>
</dbReference>
<dbReference type="OrthoDB" id="261426at2759"/>
<dbReference type="Gene3D" id="3.20.20.330">
    <property type="entry name" value="Homocysteine-binding-like domain"/>
    <property type="match status" value="1"/>
</dbReference>
<dbReference type="GO" id="GO:0009086">
    <property type="term" value="P:methionine biosynthetic process"/>
    <property type="evidence" value="ECO:0007669"/>
    <property type="project" value="InterPro"/>
</dbReference>
<dbReference type="PANTHER" id="PTHR46015:SF1">
    <property type="entry name" value="HOMOCYSTEINE S-METHYLTRANSFERASE-LIKE ISOFORM 1"/>
    <property type="match status" value="1"/>
</dbReference>
<dbReference type="RefSeq" id="XP_024880790.1">
    <property type="nucleotide sequence ID" value="XM_025025022.1"/>
</dbReference>
<feature type="binding site" evidence="6 7">
    <location>
        <position position="302"/>
    </location>
    <ligand>
        <name>Zn(2+)</name>
        <dbReference type="ChEBI" id="CHEBI:29105"/>
    </ligand>
</feature>
<dbReference type="GeneID" id="112460373"/>
<comment type="cofactor">
    <cofactor evidence="6">
        <name>Zn(2+)</name>
        <dbReference type="ChEBI" id="CHEBI:29105"/>
    </cofactor>
    <text evidence="6">Binds 1 zinc ion per subunit.</text>
</comment>
<dbReference type="GO" id="GO:0033528">
    <property type="term" value="P:S-methylmethionine cycle"/>
    <property type="evidence" value="ECO:0007669"/>
    <property type="project" value="TreeGrafter"/>
</dbReference>
<dbReference type="PIRSF" id="PIRSF037505">
    <property type="entry name" value="Betaine_HMT"/>
    <property type="match status" value="1"/>
</dbReference>
<dbReference type="SUPFAM" id="SSF82282">
    <property type="entry name" value="Homocysteine S-methyltransferase"/>
    <property type="match status" value="1"/>
</dbReference>
<evidence type="ECO:0000256" key="4">
    <source>
        <dbReference type="ARBA" id="ARBA00022833"/>
    </source>
</evidence>
<dbReference type="GO" id="GO:0032259">
    <property type="term" value="P:methylation"/>
    <property type="evidence" value="ECO:0007669"/>
    <property type="project" value="UniProtKB-KW"/>
</dbReference>
<evidence type="ECO:0000256" key="3">
    <source>
        <dbReference type="ARBA" id="ARBA00022723"/>
    </source>
</evidence>
<evidence type="ECO:0000256" key="2">
    <source>
        <dbReference type="ARBA" id="ARBA00022679"/>
    </source>
</evidence>
<gene>
    <name evidence="10" type="primary">LOC112460373</name>
</gene>
<name>A0A6J1QJQ7_9HYME</name>
<dbReference type="PROSITE" id="PS50970">
    <property type="entry name" value="HCY"/>
    <property type="match status" value="1"/>
</dbReference>
<dbReference type="InterPro" id="IPR003726">
    <property type="entry name" value="HCY_dom"/>
</dbReference>
<dbReference type="Proteomes" id="UP000504618">
    <property type="component" value="Unplaced"/>
</dbReference>
<keyword evidence="4 6" id="KW-0862">Zinc</keyword>
<evidence type="ECO:0000256" key="5">
    <source>
        <dbReference type="ARBA" id="ARBA00034478"/>
    </source>
</evidence>
<proteinExistence type="predicted"/>
<dbReference type="GO" id="GO:0008898">
    <property type="term" value="F:S-adenosylmethionine-homocysteine S-methyltransferase activity"/>
    <property type="evidence" value="ECO:0007669"/>
    <property type="project" value="TreeGrafter"/>
</dbReference>
<accession>A0A6J1QJQ7</accession>
<dbReference type="InterPro" id="IPR017226">
    <property type="entry name" value="BHMT-like"/>
</dbReference>
<keyword evidence="3 6" id="KW-0479">Metal-binding</keyword>
<dbReference type="AlphaFoldDB" id="A0A6J1QJQ7"/>
<dbReference type="PANTHER" id="PTHR46015">
    <property type="entry name" value="ZGC:172121"/>
    <property type="match status" value="1"/>
</dbReference>
<dbReference type="InterPro" id="IPR036589">
    <property type="entry name" value="HCY_dom_sf"/>
</dbReference>
<keyword evidence="1 7" id="KW-0489">Methyltransferase</keyword>
<keyword evidence="2 7" id="KW-0808">Transferase</keyword>
<protein>
    <submittedName>
        <fullName evidence="10">Uncharacterized protein LOC112460373</fullName>
    </submittedName>
</protein>
<dbReference type="NCBIfam" id="NF007020">
    <property type="entry name" value="PRK09485.1"/>
    <property type="match status" value="1"/>
</dbReference>
<feature type="binding site" evidence="6 7">
    <location>
        <position position="227"/>
    </location>
    <ligand>
        <name>Zn(2+)</name>
        <dbReference type="ChEBI" id="CHEBI:29105"/>
    </ligand>
</feature>
<evidence type="ECO:0000256" key="1">
    <source>
        <dbReference type="ARBA" id="ARBA00022603"/>
    </source>
</evidence>